<dbReference type="STRING" id="88036.D8TFZ1"/>
<dbReference type="FunFam" id="2.40.50.140:FF:000041">
    <property type="entry name" value="Replication protein A subunit"/>
    <property type="match status" value="1"/>
</dbReference>
<keyword evidence="5" id="KW-0238">DNA-binding</keyword>
<dbReference type="SUPFAM" id="SSF50249">
    <property type="entry name" value="Nucleic acid-binding proteins"/>
    <property type="match status" value="2"/>
</dbReference>
<keyword evidence="4" id="KW-0862">Zinc</keyword>
<dbReference type="Gene3D" id="2.40.50.140">
    <property type="entry name" value="Nucleic acid-binding proteins"/>
    <property type="match status" value="2"/>
</dbReference>
<dbReference type="InterPro" id="IPR012340">
    <property type="entry name" value="NA-bd_OB-fold"/>
</dbReference>
<dbReference type="GO" id="GO:0043047">
    <property type="term" value="F:single-stranded telomeric DNA binding"/>
    <property type="evidence" value="ECO:0000318"/>
    <property type="project" value="GO_Central"/>
</dbReference>
<proteinExistence type="inferred from homology"/>
<dbReference type="GO" id="GO:0000724">
    <property type="term" value="P:double-strand break repair via homologous recombination"/>
    <property type="evidence" value="ECO:0000318"/>
    <property type="project" value="GO_Central"/>
</dbReference>
<comment type="similarity">
    <text evidence="1">Belongs to the replication factor A protein 1 family.</text>
</comment>
<dbReference type="GO" id="GO:0006260">
    <property type="term" value="P:DNA replication"/>
    <property type="evidence" value="ECO:0000318"/>
    <property type="project" value="GO_Central"/>
</dbReference>
<evidence type="ECO:0000256" key="5">
    <source>
        <dbReference type="ARBA" id="ARBA00023125"/>
    </source>
</evidence>
<name>D8TFZ1_SELML</name>
<dbReference type="eggNOG" id="KOG0851">
    <property type="taxonomic scope" value="Eukaryota"/>
</dbReference>
<evidence type="ECO:0000256" key="4">
    <source>
        <dbReference type="ARBA" id="ARBA00022833"/>
    </source>
</evidence>
<dbReference type="GO" id="GO:0007004">
    <property type="term" value="P:telomere maintenance via telomerase"/>
    <property type="evidence" value="ECO:0000318"/>
    <property type="project" value="GO_Central"/>
</dbReference>
<sequence>MGDHCLFSKGKKRSQKFNHKGESSKKLMINEMPIKDINDHCYRWSLRARVTHKGKLVFFETGTVGCVMSVDVADAESSKICIVGFGENAKRLSSEIEQGSVYIFSGYSGVQHSKPAYTPYKSNWEIKASKTMEIKRVEDDLRIPNVVLKRPKMKGGRISDYNGKSISVTGGSTLLVDPELEDVSWLHEWMVASYDTTNFVHVTNSSSKAVIYGTKTVSEMLSINLKVSEFSAIFRVIVSVKEIQTGDFYYPACMKVVNGRQCSKKVTQVSESMWQCNSCDSDSGDIQLKYALHLCILDSTGHIWAVAFDDAANEIVGMPACKLAALQDDDYTSFSAIMDSIRSKMYNLKLNRKKTDLEECGQQVPGWFEIDKL</sequence>
<dbReference type="InterPro" id="IPR013955">
    <property type="entry name" value="Rep_factor-A_C"/>
</dbReference>
<dbReference type="PANTHER" id="PTHR47165">
    <property type="entry name" value="OS03G0429900 PROTEIN"/>
    <property type="match status" value="1"/>
</dbReference>
<evidence type="ECO:0000256" key="2">
    <source>
        <dbReference type="ARBA" id="ARBA00022723"/>
    </source>
</evidence>
<dbReference type="GO" id="GO:0008270">
    <property type="term" value="F:zinc ion binding"/>
    <property type="evidence" value="ECO:0007669"/>
    <property type="project" value="UniProtKB-KW"/>
</dbReference>
<dbReference type="Gramene" id="EFJ04425">
    <property type="protein sequence ID" value="EFJ04425"/>
    <property type="gene ID" value="SELMODRAFT_432429"/>
</dbReference>
<dbReference type="PANTHER" id="PTHR47165:SF4">
    <property type="entry name" value="OS03G0429900 PROTEIN"/>
    <property type="match status" value="1"/>
</dbReference>
<evidence type="ECO:0000256" key="1">
    <source>
        <dbReference type="ARBA" id="ARBA00005690"/>
    </source>
</evidence>
<keyword evidence="2" id="KW-0479">Metal-binding</keyword>
<dbReference type="CDD" id="cd04476">
    <property type="entry name" value="RPA1_DBD_C"/>
    <property type="match status" value="1"/>
</dbReference>
<protein>
    <recommendedName>
        <fullName evidence="6">Replication factor A C-terminal domain-containing protein</fullName>
    </recommendedName>
</protein>
<keyword evidence="3" id="KW-0863">Zinc-finger</keyword>
<dbReference type="InParanoid" id="D8TFZ1"/>
<dbReference type="KEGG" id="smo:SELMODRAFT_432429"/>
<dbReference type="GO" id="GO:0005662">
    <property type="term" value="C:DNA replication factor A complex"/>
    <property type="evidence" value="ECO:0000318"/>
    <property type="project" value="GO_Central"/>
</dbReference>
<dbReference type="AlphaFoldDB" id="D8TFZ1"/>
<accession>D8TFZ1</accession>
<dbReference type="HOGENOM" id="CLU_012393_4_0_1"/>
<dbReference type="GO" id="GO:0003684">
    <property type="term" value="F:damaged DNA binding"/>
    <property type="evidence" value="ECO:0000318"/>
    <property type="project" value="GO_Central"/>
</dbReference>
<evidence type="ECO:0000313" key="7">
    <source>
        <dbReference type="EMBL" id="EFJ04425.1"/>
    </source>
</evidence>
<evidence type="ECO:0000259" key="6">
    <source>
        <dbReference type="Pfam" id="PF08646"/>
    </source>
</evidence>
<feature type="domain" description="Replication factor A C-terminal" evidence="6">
    <location>
        <begin position="234"/>
        <end position="356"/>
    </location>
</feature>
<dbReference type="Proteomes" id="UP000001514">
    <property type="component" value="Unassembled WGS sequence"/>
</dbReference>
<dbReference type="EMBL" id="GL377881">
    <property type="protein sequence ID" value="EFJ04425.1"/>
    <property type="molecule type" value="Genomic_DNA"/>
</dbReference>
<evidence type="ECO:0000313" key="8">
    <source>
        <dbReference type="Proteomes" id="UP000001514"/>
    </source>
</evidence>
<dbReference type="GO" id="GO:0006289">
    <property type="term" value="P:nucleotide-excision repair"/>
    <property type="evidence" value="ECO:0000318"/>
    <property type="project" value="GO_Central"/>
</dbReference>
<dbReference type="Pfam" id="PF08646">
    <property type="entry name" value="Rep_fac-A_C"/>
    <property type="match status" value="1"/>
</dbReference>
<reference evidence="7 8" key="1">
    <citation type="journal article" date="2011" name="Science">
        <title>The Selaginella genome identifies genetic changes associated with the evolution of vascular plants.</title>
        <authorList>
            <person name="Banks J.A."/>
            <person name="Nishiyama T."/>
            <person name="Hasebe M."/>
            <person name="Bowman J.L."/>
            <person name="Gribskov M."/>
            <person name="dePamphilis C."/>
            <person name="Albert V.A."/>
            <person name="Aono N."/>
            <person name="Aoyama T."/>
            <person name="Ambrose B.A."/>
            <person name="Ashton N.W."/>
            <person name="Axtell M.J."/>
            <person name="Barker E."/>
            <person name="Barker M.S."/>
            <person name="Bennetzen J.L."/>
            <person name="Bonawitz N.D."/>
            <person name="Chapple C."/>
            <person name="Cheng C."/>
            <person name="Correa L.G."/>
            <person name="Dacre M."/>
            <person name="DeBarry J."/>
            <person name="Dreyer I."/>
            <person name="Elias M."/>
            <person name="Engstrom E.M."/>
            <person name="Estelle M."/>
            <person name="Feng L."/>
            <person name="Finet C."/>
            <person name="Floyd S.K."/>
            <person name="Frommer W.B."/>
            <person name="Fujita T."/>
            <person name="Gramzow L."/>
            <person name="Gutensohn M."/>
            <person name="Harholt J."/>
            <person name="Hattori M."/>
            <person name="Heyl A."/>
            <person name="Hirai T."/>
            <person name="Hiwatashi Y."/>
            <person name="Ishikawa M."/>
            <person name="Iwata M."/>
            <person name="Karol K.G."/>
            <person name="Koehler B."/>
            <person name="Kolukisaoglu U."/>
            <person name="Kubo M."/>
            <person name="Kurata T."/>
            <person name="Lalonde S."/>
            <person name="Li K."/>
            <person name="Li Y."/>
            <person name="Litt A."/>
            <person name="Lyons E."/>
            <person name="Manning G."/>
            <person name="Maruyama T."/>
            <person name="Michael T.P."/>
            <person name="Mikami K."/>
            <person name="Miyazaki S."/>
            <person name="Morinaga S."/>
            <person name="Murata T."/>
            <person name="Mueller-Roeber B."/>
            <person name="Nelson D.R."/>
            <person name="Obara M."/>
            <person name="Oguri Y."/>
            <person name="Olmstead R.G."/>
            <person name="Onodera N."/>
            <person name="Petersen B.L."/>
            <person name="Pils B."/>
            <person name="Prigge M."/>
            <person name="Rensing S.A."/>
            <person name="Riano-Pachon D.M."/>
            <person name="Roberts A.W."/>
            <person name="Sato Y."/>
            <person name="Scheller H.V."/>
            <person name="Schulz B."/>
            <person name="Schulz C."/>
            <person name="Shakirov E.V."/>
            <person name="Shibagaki N."/>
            <person name="Shinohara N."/>
            <person name="Shippen D.E."/>
            <person name="Soerensen I."/>
            <person name="Sotooka R."/>
            <person name="Sugimoto N."/>
            <person name="Sugita M."/>
            <person name="Sumikawa N."/>
            <person name="Tanurdzic M."/>
            <person name="Theissen G."/>
            <person name="Ulvskov P."/>
            <person name="Wakazuki S."/>
            <person name="Weng J.K."/>
            <person name="Willats W.W."/>
            <person name="Wipf D."/>
            <person name="Wolf P.G."/>
            <person name="Yang L."/>
            <person name="Zimmer A.D."/>
            <person name="Zhu Q."/>
            <person name="Mitros T."/>
            <person name="Hellsten U."/>
            <person name="Loque D."/>
            <person name="Otillar R."/>
            <person name="Salamov A."/>
            <person name="Schmutz J."/>
            <person name="Shapiro H."/>
            <person name="Lindquist E."/>
            <person name="Lucas S."/>
            <person name="Rokhsar D."/>
            <person name="Grigoriev I.V."/>
        </authorList>
    </citation>
    <scope>NUCLEOTIDE SEQUENCE [LARGE SCALE GENOMIC DNA]</scope>
</reference>
<evidence type="ECO:0000256" key="3">
    <source>
        <dbReference type="ARBA" id="ARBA00022771"/>
    </source>
</evidence>
<keyword evidence="8" id="KW-1185">Reference proteome</keyword>
<gene>
    <name evidence="7" type="ORF">SELMODRAFT_432429</name>
</gene>
<dbReference type="GO" id="GO:0051321">
    <property type="term" value="P:meiotic cell cycle"/>
    <property type="evidence" value="ECO:0000318"/>
    <property type="project" value="GO_Central"/>
</dbReference>
<organism evidence="8">
    <name type="scientific">Selaginella moellendorffii</name>
    <name type="common">Spikemoss</name>
    <dbReference type="NCBI Taxonomy" id="88036"/>
    <lineage>
        <taxon>Eukaryota</taxon>
        <taxon>Viridiplantae</taxon>
        <taxon>Streptophyta</taxon>
        <taxon>Embryophyta</taxon>
        <taxon>Tracheophyta</taxon>
        <taxon>Lycopodiopsida</taxon>
        <taxon>Selaginellales</taxon>
        <taxon>Selaginellaceae</taxon>
        <taxon>Selaginella</taxon>
    </lineage>
</organism>
<dbReference type="InterPro" id="IPR047192">
    <property type="entry name" value="Euk_RPA1_DBD_C"/>
</dbReference>